<accession>A0ABR3B3J9</accession>
<dbReference type="InterPro" id="IPR044602">
    <property type="entry name" value="ATL10/ATL72-79-like"/>
</dbReference>
<name>A0ABR3B3J9_PHYBL</name>
<keyword evidence="7 12" id="KW-1133">Transmembrane helix</keyword>
<dbReference type="Gene3D" id="3.50.30.30">
    <property type="match status" value="1"/>
</dbReference>
<dbReference type="PROSITE" id="PS00518">
    <property type="entry name" value="ZF_RING_1"/>
    <property type="match status" value="1"/>
</dbReference>
<keyword evidence="6" id="KW-0862">Zinc</keyword>
<feature type="region of interest" description="Disordered" evidence="11">
    <location>
        <begin position="248"/>
        <end position="272"/>
    </location>
</feature>
<dbReference type="Gene3D" id="3.30.40.10">
    <property type="entry name" value="Zinc/RING finger domain, C3HC4 (zinc finger)"/>
    <property type="match status" value="1"/>
</dbReference>
<keyword evidence="16" id="KW-1185">Reference proteome</keyword>
<dbReference type="InterPro" id="IPR003137">
    <property type="entry name" value="PA_domain"/>
</dbReference>
<comment type="caution">
    <text evidence="15">The sequence shown here is derived from an EMBL/GenBank/DDBJ whole genome shotgun (WGS) entry which is preliminary data.</text>
</comment>
<evidence type="ECO:0000259" key="14">
    <source>
        <dbReference type="PROSITE" id="PS50089"/>
    </source>
</evidence>
<dbReference type="PANTHER" id="PTHR46905">
    <property type="entry name" value="RING-H2 FINGER PROTEIN ATL78"/>
    <property type="match status" value="1"/>
</dbReference>
<evidence type="ECO:0000256" key="5">
    <source>
        <dbReference type="ARBA" id="ARBA00022771"/>
    </source>
</evidence>
<dbReference type="InterPro" id="IPR001841">
    <property type="entry name" value="Znf_RING"/>
</dbReference>
<feature type="domain" description="RING-type" evidence="14">
    <location>
        <begin position="361"/>
        <end position="421"/>
    </location>
</feature>
<dbReference type="InterPro" id="IPR018957">
    <property type="entry name" value="Znf_C3HC4_RING-type"/>
</dbReference>
<evidence type="ECO:0000256" key="4">
    <source>
        <dbReference type="ARBA" id="ARBA00022723"/>
    </source>
</evidence>
<evidence type="ECO:0000256" key="7">
    <source>
        <dbReference type="ARBA" id="ARBA00022989"/>
    </source>
</evidence>
<dbReference type="InterPro" id="IPR017907">
    <property type="entry name" value="Znf_RING_CS"/>
</dbReference>
<feature type="chain" id="PRO_5045400244" description="RING-type domain-containing protein" evidence="13">
    <location>
        <begin position="26"/>
        <end position="602"/>
    </location>
</feature>
<evidence type="ECO:0000256" key="10">
    <source>
        <dbReference type="PROSITE-ProRule" id="PRU00175"/>
    </source>
</evidence>
<evidence type="ECO:0000256" key="3">
    <source>
        <dbReference type="ARBA" id="ARBA00022692"/>
    </source>
</evidence>
<evidence type="ECO:0000256" key="6">
    <source>
        <dbReference type="ARBA" id="ARBA00022833"/>
    </source>
</evidence>
<keyword evidence="2" id="KW-0808">Transferase</keyword>
<feature type="region of interest" description="Disordered" evidence="11">
    <location>
        <begin position="575"/>
        <end position="602"/>
    </location>
</feature>
<reference evidence="15 16" key="1">
    <citation type="submission" date="2024-04" db="EMBL/GenBank/DDBJ databases">
        <title>Symmetric and asymmetric DNA N6-adenine methylation regulates different biological responses in Mucorales.</title>
        <authorList>
            <consortium name="Lawrence Berkeley National Laboratory"/>
            <person name="Lax C."/>
            <person name="Mondo S.J."/>
            <person name="Osorio-Concepcion M."/>
            <person name="Muszewska A."/>
            <person name="Corrochano-Luque M."/>
            <person name="Gutierrez G."/>
            <person name="Riley R."/>
            <person name="Lipzen A."/>
            <person name="Guo J."/>
            <person name="Hundley H."/>
            <person name="Amirebrahimi M."/>
            <person name="Ng V."/>
            <person name="Lorenzo-Gutierrez D."/>
            <person name="Binder U."/>
            <person name="Yang J."/>
            <person name="Song Y."/>
            <person name="Canovas D."/>
            <person name="Navarro E."/>
            <person name="Freitag M."/>
            <person name="Gabaldon T."/>
            <person name="Grigoriev I.V."/>
            <person name="Corrochano L.M."/>
            <person name="Nicolas F.E."/>
            <person name="Garre V."/>
        </authorList>
    </citation>
    <scope>NUCLEOTIDE SEQUENCE [LARGE SCALE GENOMIC DNA]</scope>
    <source>
        <strain evidence="15 16">L51</strain>
    </source>
</reference>
<feature type="compositionally biased region" description="Polar residues" evidence="11">
    <location>
        <begin position="256"/>
        <end position="272"/>
    </location>
</feature>
<dbReference type="PROSITE" id="PS50089">
    <property type="entry name" value="ZF_RING_2"/>
    <property type="match status" value="1"/>
</dbReference>
<feature type="compositionally biased region" description="Basic and acidic residues" evidence="11">
    <location>
        <begin position="581"/>
        <end position="594"/>
    </location>
</feature>
<keyword evidence="5 10" id="KW-0863">Zinc-finger</keyword>
<evidence type="ECO:0000313" key="16">
    <source>
        <dbReference type="Proteomes" id="UP001448207"/>
    </source>
</evidence>
<dbReference type="Pfam" id="PF00097">
    <property type="entry name" value="zf-C3HC4"/>
    <property type="match status" value="1"/>
</dbReference>
<dbReference type="EMBL" id="JBCLYO010000008">
    <property type="protein sequence ID" value="KAL0086398.1"/>
    <property type="molecule type" value="Genomic_DNA"/>
</dbReference>
<evidence type="ECO:0000256" key="9">
    <source>
        <dbReference type="ARBA" id="ARBA00024209"/>
    </source>
</evidence>
<evidence type="ECO:0000256" key="13">
    <source>
        <dbReference type="SAM" id="SignalP"/>
    </source>
</evidence>
<evidence type="ECO:0000313" key="15">
    <source>
        <dbReference type="EMBL" id="KAL0086398.1"/>
    </source>
</evidence>
<evidence type="ECO:0000256" key="1">
    <source>
        <dbReference type="ARBA" id="ARBA00004167"/>
    </source>
</evidence>
<organism evidence="15 16">
    <name type="scientific">Phycomyces blakesleeanus</name>
    <dbReference type="NCBI Taxonomy" id="4837"/>
    <lineage>
        <taxon>Eukaryota</taxon>
        <taxon>Fungi</taxon>
        <taxon>Fungi incertae sedis</taxon>
        <taxon>Mucoromycota</taxon>
        <taxon>Mucoromycotina</taxon>
        <taxon>Mucoromycetes</taxon>
        <taxon>Mucorales</taxon>
        <taxon>Phycomycetaceae</taxon>
        <taxon>Phycomyces</taxon>
    </lineage>
</organism>
<keyword evidence="8 12" id="KW-0472">Membrane</keyword>
<proteinExistence type="inferred from homology"/>
<feature type="compositionally biased region" description="Polar residues" evidence="11">
    <location>
        <begin position="481"/>
        <end position="494"/>
    </location>
</feature>
<dbReference type="SMART" id="SM00184">
    <property type="entry name" value="RING"/>
    <property type="match status" value="1"/>
</dbReference>
<evidence type="ECO:0000256" key="2">
    <source>
        <dbReference type="ARBA" id="ARBA00022679"/>
    </source>
</evidence>
<comment type="similarity">
    <text evidence="9">Belongs to the RING-type zinc finger family. ATL subfamily.</text>
</comment>
<protein>
    <recommendedName>
        <fullName evidence="14">RING-type domain-containing protein</fullName>
    </recommendedName>
</protein>
<feature type="signal peptide" evidence="13">
    <location>
        <begin position="1"/>
        <end position="25"/>
    </location>
</feature>
<sequence>MLSAHSHRLVATFYLLLLCAAGVLSQTIRNPAFWQEQFLRNVSNSDVLASSVNDTSRLASSQDFQTVYAGTDSIMTFRRAIVSFEKCCLSSNLTLERLQSINYNSSLLNSTITQSKIALVERGGCNWTEKSEVARSLSLAYSLNVEAVIIYDNTSYPAGDIEYTLTATVGTTFIQAYSGELVNERNISHMLDNNIVVGNRSLPLYFVPRLYGRALLNSYAKAFAKLTANETSYWMLAPVVRAKEWTSSTSTNNSTASQPGTGVDSTPTGSHEQTLEEFKSSKKYLSYIIGLSVLLFAIIIAAFILLRWWMKRSLANQLAQETQRREEIYRMEQLKKPLPINVLNSFPVVKYKTGCVRDTSCSICLDDFEEDVHEIRILPCGHGFCVLCIGKYYYPKKKEDAEVMDINPWLSQKSTLCPTCKQKCYNPEGSGEDEEEESETTNSYAALPAVVSTSTLPHTMQRDITPRTSIDEVVPIVPTIPTETANNRPGSPNLSKVPKEDKSLSDTVGPGVTESSDTSSVVLDTNLLIKEEMSGFINSSNPVLLSTQHEDSSRPVMSDVEERTIQQTPIDIVGDSTSHAVQHEATKLDTEETKNTLTHKHD</sequence>
<gene>
    <name evidence="15" type="ORF">J3Q64DRAFT_1698246</name>
</gene>
<feature type="transmembrane region" description="Helical" evidence="12">
    <location>
        <begin position="284"/>
        <end position="306"/>
    </location>
</feature>
<evidence type="ECO:0000256" key="8">
    <source>
        <dbReference type="ARBA" id="ARBA00023136"/>
    </source>
</evidence>
<dbReference type="SUPFAM" id="SSF57850">
    <property type="entry name" value="RING/U-box"/>
    <property type="match status" value="1"/>
</dbReference>
<dbReference type="PANTHER" id="PTHR46905:SF7">
    <property type="entry name" value="RING-H2 FINGER PROTEIN ATL78"/>
    <property type="match status" value="1"/>
</dbReference>
<feature type="region of interest" description="Disordered" evidence="11">
    <location>
        <begin position="480"/>
        <end position="519"/>
    </location>
</feature>
<dbReference type="Proteomes" id="UP001448207">
    <property type="component" value="Unassembled WGS sequence"/>
</dbReference>
<dbReference type="InterPro" id="IPR013083">
    <property type="entry name" value="Znf_RING/FYVE/PHD"/>
</dbReference>
<evidence type="ECO:0000256" key="11">
    <source>
        <dbReference type="SAM" id="MobiDB-lite"/>
    </source>
</evidence>
<keyword evidence="13" id="KW-0732">Signal</keyword>
<keyword evidence="4" id="KW-0479">Metal-binding</keyword>
<comment type="subcellular location">
    <subcellularLocation>
        <location evidence="1">Membrane</location>
        <topology evidence="1">Single-pass membrane protein</topology>
    </subcellularLocation>
</comment>
<keyword evidence="3 12" id="KW-0812">Transmembrane</keyword>
<evidence type="ECO:0000256" key="12">
    <source>
        <dbReference type="SAM" id="Phobius"/>
    </source>
</evidence>
<dbReference type="Pfam" id="PF02225">
    <property type="entry name" value="PA"/>
    <property type="match status" value="1"/>
</dbReference>